<dbReference type="InterPro" id="IPR033121">
    <property type="entry name" value="PEPTIDASE_A1"/>
</dbReference>
<dbReference type="PROSITE" id="PS51767">
    <property type="entry name" value="PEPTIDASE_A1"/>
    <property type="match status" value="1"/>
</dbReference>
<feature type="chain" id="PRO_5001592260" evidence="4">
    <location>
        <begin position="21"/>
        <end position="550"/>
    </location>
</feature>
<dbReference type="PANTHER" id="PTHR47966">
    <property type="entry name" value="BETA-SITE APP-CLEAVING ENZYME, ISOFORM A-RELATED"/>
    <property type="match status" value="1"/>
</dbReference>
<evidence type="ECO:0000313" key="6">
    <source>
        <dbReference type="EMBL" id="CDP37662.1"/>
    </source>
</evidence>
<feature type="active site" evidence="2">
    <location>
        <position position="85"/>
    </location>
</feature>
<reference evidence="6" key="1">
    <citation type="submission" date="2014-02" db="EMBL/GenBank/DDBJ databases">
        <authorList>
            <person name="Genoscope - CEA"/>
        </authorList>
    </citation>
    <scope>NUCLEOTIDE SEQUENCE</scope>
    <source>
        <strain evidence="6">LS3</strain>
    </source>
</reference>
<protein>
    <submittedName>
        <fullName evidence="6">ARAD1D16588p</fullName>
    </submittedName>
</protein>
<dbReference type="Pfam" id="PF00026">
    <property type="entry name" value="Asp"/>
    <property type="match status" value="1"/>
</dbReference>
<dbReference type="SUPFAM" id="SSF50630">
    <property type="entry name" value="Acid proteases"/>
    <property type="match status" value="1"/>
</dbReference>
<feature type="active site" evidence="2">
    <location>
        <position position="289"/>
    </location>
</feature>
<dbReference type="PRINTS" id="PR00792">
    <property type="entry name" value="PEPSIN"/>
</dbReference>
<evidence type="ECO:0000256" key="2">
    <source>
        <dbReference type="PIRSR" id="PIRSR601461-1"/>
    </source>
</evidence>
<feature type="compositionally biased region" description="Polar residues" evidence="3">
    <location>
        <begin position="412"/>
        <end position="423"/>
    </location>
</feature>
<dbReference type="AlphaFoldDB" id="A0A060TFP0"/>
<dbReference type="GO" id="GO:0004190">
    <property type="term" value="F:aspartic-type endopeptidase activity"/>
    <property type="evidence" value="ECO:0007669"/>
    <property type="project" value="InterPro"/>
</dbReference>
<dbReference type="PANTHER" id="PTHR47966:SF65">
    <property type="entry name" value="ASPARTIC-TYPE ENDOPEPTIDASE"/>
    <property type="match status" value="1"/>
</dbReference>
<proteinExistence type="inferred from homology"/>
<evidence type="ECO:0000256" key="1">
    <source>
        <dbReference type="ARBA" id="ARBA00007447"/>
    </source>
</evidence>
<gene>
    <name evidence="6" type="ORF">GNLVRS02_ARAD1D16588g</name>
</gene>
<dbReference type="InterPro" id="IPR001461">
    <property type="entry name" value="Aspartic_peptidase_A1"/>
</dbReference>
<evidence type="ECO:0000256" key="3">
    <source>
        <dbReference type="SAM" id="MobiDB-lite"/>
    </source>
</evidence>
<comment type="similarity">
    <text evidence="1">Belongs to the peptidase A1 family.</text>
</comment>
<dbReference type="PhylomeDB" id="A0A060TFP0"/>
<dbReference type="InterPro" id="IPR021109">
    <property type="entry name" value="Peptidase_aspartic_dom_sf"/>
</dbReference>
<evidence type="ECO:0000256" key="4">
    <source>
        <dbReference type="SAM" id="SignalP"/>
    </source>
</evidence>
<dbReference type="GO" id="GO:0006508">
    <property type="term" value="P:proteolysis"/>
    <property type="evidence" value="ECO:0007669"/>
    <property type="project" value="InterPro"/>
</dbReference>
<dbReference type="EMBL" id="HG937694">
    <property type="protein sequence ID" value="CDP37662.1"/>
    <property type="molecule type" value="Genomic_DNA"/>
</dbReference>
<feature type="region of interest" description="Disordered" evidence="3">
    <location>
        <begin position="412"/>
        <end position="444"/>
    </location>
</feature>
<name>A0A060TFP0_BLAAD</name>
<feature type="signal peptide" evidence="4">
    <location>
        <begin position="1"/>
        <end position="20"/>
    </location>
</feature>
<evidence type="ECO:0000259" key="5">
    <source>
        <dbReference type="PROSITE" id="PS51767"/>
    </source>
</evidence>
<dbReference type="Gene3D" id="2.40.70.10">
    <property type="entry name" value="Acid Proteases"/>
    <property type="match status" value="2"/>
</dbReference>
<organism evidence="6">
    <name type="scientific">Blastobotrys adeninivorans</name>
    <name type="common">Yeast</name>
    <name type="synonym">Arxula adeninivorans</name>
    <dbReference type="NCBI Taxonomy" id="409370"/>
    <lineage>
        <taxon>Eukaryota</taxon>
        <taxon>Fungi</taxon>
        <taxon>Dikarya</taxon>
        <taxon>Ascomycota</taxon>
        <taxon>Saccharomycotina</taxon>
        <taxon>Dipodascomycetes</taxon>
        <taxon>Dipodascales</taxon>
        <taxon>Trichomonascaceae</taxon>
        <taxon>Blastobotrys</taxon>
    </lineage>
</organism>
<sequence length="550" mass="59010">MVSATVLAQWLVVLTTVVEGHISYPFLSRQKELVVRSVEKEKGSVDGTIVKRSSSGYEVVQLDGSGYYLNVTIGSARQEFEFAIDINMADCWVVSPGMSNCSADDAMFPCSYVPAFNYTDSETFLNESSTFNSTDPVLGTWAGYYGEDTLEFGSLVLYNQSIALIEDGSDGLILTDGVLGVGYASLSGSRDVSGYRTVLGNLVDRRYTQSRLVAMAPPSNSTNGTIIFGAVDTSAYEGPLYLLKTLPVEGQAAPLHPFVTLTGLTAENGGTSLNLSEATLSQGVPVLIDTTAGLSALPYTTIVELATQLNALYSSDLDVWVQSCSLRNLSGTVNFRFQEAVIKVPIRDILVPLYRGVDGSEEYTFENGEPACALAFIDSESVGYSVFGNTFLNSVYLVMDVDNYRVGLAQARTNSTGESNDTLSSDSTEKKSHHHHDKDHEDDEVTMVVAVTNVTDVSRATVITPTTNITVTISTPSANFSATGKGIPRIALSNGEFITSKYGVVTVGPTVMPTNGTNHTSTRSQAPIGCAPNFMTFVFMFFACTLPLVV</sequence>
<feature type="domain" description="Peptidase A1" evidence="5">
    <location>
        <begin position="67"/>
        <end position="409"/>
    </location>
</feature>
<keyword evidence="4" id="KW-0732">Signal</keyword>
<reference evidence="6" key="2">
    <citation type="submission" date="2014-06" db="EMBL/GenBank/DDBJ databases">
        <title>The complete genome of Blastobotrys (Arxula) adeninivorans LS3 - a yeast of biotechnological interest.</title>
        <authorList>
            <person name="Kunze G."/>
            <person name="Gaillardin C."/>
            <person name="Czernicka M."/>
            <person name="Durrens P."/>
            <person name="Martin T."/>
            <person name="Boer E."/>
            <person name="Gabaldon T."/>
            <person name="Cruz J."/>
            <person name="Talla E."/>
            <person name="Marck C."/>
            <person name="Goffeau A."/>
            <person name="Barbe V."/>
            <person name="Baret P."/>
            <person name="Baronian K."/>
            <person name="Beier S."/>
            <person name="Bleykasten C."/>
            <person name="Bode R."/>
            <person name="Casaregola S."/>
            <person name="Despons L."/>
            <person name="Fairhead C."/>
            <person name="Giersberg M."/>
            <person name="Gierski P."/>
            <person name="Hahnel U."/>
            <person name="Hartmann A."/>
            <person name="Jankowska D."/>
            <person name="Jubin C."/>
            <person name="Jung P."/>
            <person name="Lafontaine I."/>
            <person name="Leh-Louis V."/>
            <person name="Lemaire M."/>
            <person name="Marcet-Houben M."/>
            <person name="Mascher M."/>
            <person name="Morel G."/>
            <person name="Richard G.-F."/>
            <person name="Riechen J."/>
            <person name="Sacerdot C."/>
            <person name="Sarkar A."/>
            <person name="Savel G."/>
            <person name="Schacherer J."/>
            <person name="Sherman D."/>
            <person name="Straub M.-L."/>
            <person name="Stein N."/>
            <person name="Thierry A."/>
            <person name="Trautwein-Schult A."/>
            <person name="Westhof E."/>
            <person name="Worch S."/>
            <person name="Dujon B."/>
            <person name="Souciet J.-L."/>
            <person name="Wincker P."/>
            <person name="Scholz U."/>
            <person name="Neuveglise N."/>
        </authorList>
    </citation>
    <scope>NUCLEOTIDE SEQUENCE</scope>
    <source>
        <strain evidence="6">LS3</strain>
    </source>
</reference>
<accession>A0A060TFP0</accession>